<dbReference type="OrthoDB" id="5505106at2"/>
<evidence type="ECO:0000313" key="3">
    <source>
        <dbReference type="Proteomes" id="UP000055590"/>
    </source>
</evidence>
<evidence type="ECO:0008006" key="4">
    <source>
        <dbReference type="Google" id="ProtNLM"/>
    </source>
</evidence>
<feature type="signal peptide" evidence="1">
    <location>
        <begin position="1"/>
        <end position="24"/>
    </location>
</feature>
<evidence type="ECO:0000256" key="1">
    <source>
        <dbReference type="SAM" id="SignalP"/>
    </source>
</evidence>
<reference evidence="2 3" key="1">
    <citation type="submission" date="2015-08" db="EMBL/GenBank/DDBJ databases">
        <authorList>
            <person name="Babu N.S."/>
            <person name="Beckwith C.J."/>
            <person name="Beseler K.G."/>
            <person name="Brison A."/>
            <person name="Carone J.V."/>
            <person name="Caskin T.P."/>
            <person name="Diamond M."/>
            <person name="Durham M.E."/>
            <person name="Foxe J.M."/>
            <person name="Go M."/>
            <person name="Henderson B.A."/>
            <person name="Jones I.B."/>
            <person name="McGettigan J.A."/>
            <person name="Micheletti S.J."/>
            <person name="Nasrallah M.E."/>
            <person name="Ortiz D."/>
            <person name="Piller C.R."/>
            <person name="Privatt S.R."/>
            <person name="Schneider S.L."/>
            <person name="Sharp S."/>
            <person name="Smith T.C."/>
            <person name="Stanton J.D."/>
            <person name="Ullery H.E."/>
            <person name="Wilson R.J."/>
            <person name="Serrano M.G."/>
            <person name="Buck G."/>
            <person name="Lee V."/>
            <person name="Wang Y."/>
            <person name="Carvalho R."/>
            <person name="Voegtly L."/>
            <person name="Shi R."/>
            <person name="Duckworth R."/>
            <person name="Johnson A."/>
            <person name="Loviza R."/>
            <person name="Walstead R."/>
            <person name="Shah Z."/>
            <person name="Kiflezghi M."/>
            <person name="Wade K."/>
            <person name="Ball S.L."/>
            <person name="Bradley K.W."/>
            <person name="Asai D.J."/>
            <person name="Bowman C.A."/>
            <person name="Russell D.A."/>
            <person name="Pope W.H."/>
            <person name="Jacobs-Sera D."/>
            <person name="Hendrix R.W."/>
            <person name="Hatfull G.F."/>
        </authorList>
    </citation>
    <scope>NUCLEOTIDE SEQUENCE [LARGE SCALE GENOMIC DNA]</scope>
    <source>
        <strain evidence="2 3">DSM 27710</strain>
    </source>
</reference>
<dbReference type="Gene3D" id="2.130.10.10">
    <property type="entry name" value="YVTN repeat-like/Quinoprotein amine dehydrogenase"/>
    <property type="match status" value="2"/>
</dbReference>
<protein>
    <recommendedName>
        <fullName evidence="4">Lipoprotein</fullName>
    </recommendedName>
</protein>
<name>A0A0K1PAH7_9BACT</name>
<keyword evidence="3" id="KW-1185">Reference proteome</keyword>
<dbReference type="EMBL" id="CP012332">
    <property type="protein sequence ID" value="AKU90520.1"/>
    <property type="molecule type" value="Genomic_DNA"/>
</dbReference>
<dbReference type="STRING" id="1391653.AKJ08_0907"/>
<dbReference type="KEGG" id="vin:AKJ08_0907"/>
<dbReference type="InterPro" id="IPR011044">
    <property type="entry name" value="Quino_amine_DH_bsu"/>
</dbReference>
<accession>A0A0K1PAH7</accession>
<dbReference type="PROSITE" id="PS51257">
    <property type="entry name" value="PROKAR_LIPOPROTEIN"/>
    <property type="match status" value="1"/>
</dbReference>
<dbReference type="InterPro" id="IPR051200">
    <property type="entry name" value="Host-pathogen_enzymatic-act"/>
</dbReference>
<dbReference type="Proteomes" id="UP000055590">
    <property type="component" value="Chromosome"/>
</dbReference>
<dbReference type="RefSeq" id="WP_050724962.1">
    <property type="nucleotide sequence ID" value="NZ_CP012332.1"/>
</dbReference>
<dbReference type="InterPro" id="IPR015943">
    <property type="entry name" value="WD40/YVTN_repeat-like_dom_sf"/>
</dbReference>
<dbReference type="PANTHER" id="PTHR47197">
    <property type="entry name" value="PROTEIN NIRF"/>
    <property type="match status" value="1"/>
</dbReference>
<sequence length="548" mass="57134">MTRAGCPLLLVLALAGCGAGSPFGGDGTGGSGPGPCTWDRDCPQGLVCIERECRAEDDLPPEQPDSRTFLPPAASERFVYALSPEAGTVAVIDPVRVSVESVPLPAEPVDLAVVPDTDAIVALSRKGAALSFLDLGGAPSLEVLRLGRRLSKLSLAPDASWALLWNPDGSPLDAGAEGLVLLVDVGALRGGTPQPAIERVAGRRHSHVFFRSDDGAARDAVVVGKDEISIFDLADPAAMPTPERVLLPPAFSELLTRTVIASEDGAWLLLASVASGELLVLDVEHRALSTLPLPGAPSHLAISGHTVVVTLRTSGRAAWFALPDAVAAPELIRVAEVSLPGARCETPGCTVRPGQARISADGSFALLFTDAGGTESFGRLDLASGGFDVFDRGRKQVRTLAISPDGSRAVILHKPDPDSTVADLYERMVDQAEGYSVVDLGSGRSQLVLTGTVPPRDVVFAEGRRFAAVTLRSDPEGAFRADAIDLETLVPSSIPLASAPESAGPLAPLLGDRIWVTQLHPAGRISFVDLAARSSQTVTGFELNGEIE</sequence>
<dbReference type="SUPFAM" id="SSF50969">
    <property type="entry name" value="YVTN repeat-like/Quinoprotein amine dehydrogenase"/>
    <property type="match status" value="2"/>
</dbReference>
<evidence type="ECO:0000313" key="2">
    <source>
        <dbReference type="EMBL" id="AKU90520.1"/>
    </source>
</evidence>
<gene>
    <name evidence="2" type="ORF">AKJ08_0907</name>
</gene>
<feature type="chain" id="PRO_5005465549" description="Lipoprotein" evidence="1">
    <location>
        <begin position="25"/>
        <end position="548"/>
    </location>
</feature>
<dbReference type="PANTHER" id="PTHR47197:SF3">
    <property type="entry name" value="DIHYDRO-HEME D1 DEHYDROGENASE"/>
    <property type="match status" value="1"/>
</dbReference>
<dbReference type="AlphaFoldDB" id="A0A0K1PAH7"/>
<proteinExistence type="predicted"/>
<organism evidence="2 3">
    <name type="scientific">Vulgatibacter incomptus</name>
    <dbReference type="NCBI Taxonomy" id="1391653"/>
    <lineage>
        <taxon>Bacteria</taxon>
        <taxon>Pseudomonadati</taxon>
        <taxon>Myxococcota</taxon>
        <taxon>Myxococcia</taxon>
        <taxon>Myxococcales</taxon>
        <taxon>Cystobacterineae</taxon>
        <taxon>Vulgatibacteraceae</taxon>
        <taxon>Vulgatibacter</taxon>
    </lineage>
</organism>
<keyword evidence="1" id="KW-0732">Signal</keyword>